<dbReference type="EMBL" id="REGN01005114">
    <property type="protein sequence ID" value="RNA14759.1"/>
    <property type="molecule type" value="Genomic_DNA"/>
</dbReference>
<reference evidence="1 2" key="1">
    <citation type="journal article" date="2018" name="Sci. Rep.">
        <title>Genomic signatures of local adaptation to the degree of environmental predictability in rotifers.</title>
        <authorList>
            <person name="Franch-Gras L."/>
            <person name="Hahn C."/>
            <person name="Garcia-Roger E.M."/>
            <person name="Carmona M.J."/>
            <person name="Serra M."/>
            <person name="Gomez A."/>
        </authorList>
    </citation>
    <scope>NUCLEOTIDE SEQUENCE [LARGE SCALE GENOMIC DNA]</scope>
    <source>
        <strain evidence="1">HYR1</strain>
    </source>
</reference>
<organism evidence="1 2">
    <name type="scientific">Brachionus plicatilis</name>
    <name type="common">Marine rotifer</name>
    <name type="synonym">Brachionus muelleri</name>
    <dbReference type="NCBI Taxonomy" id="10195"/>
    <lineage>
        <taxon>Eukaryota</taxon>
        <taxon>Metazoa</taxon>
        <taxon>Spiralia</taxon>
        <taxon>Gnathifera</taxon>
        <taxon>Rotifera</taxon>
        <taxon>Eurotatoria</taxon>
        <taxon>Monogononta</taxon>
        <taxon>Pseudotrocha</taxon>
        <taxon>Ploima</taxon>
        <taxon>Brachionidae</taxon>
        <taxon>Brachionus</taxon>
    </lineage>
</organism>
<protein>
    <submittedName>
        <fullName evidence="1">Uncharacterized protein</fullName>
    </submittedName>
</protein>
<evidence type="ECO:0000313" key="1">
    <source>
        <dbReference type="EMBL" id="RNA14759.1"/>
    </source>
</evidence>
<name>A0A3M7QU63_BRAPC</name>
<sequence>MPQTKVGLKKKLRNDLWSDPNIEVKMKKKKKVININNNLIEKTSGLKQQPLNSLQNDYKIAKNKMICPKD</sequence>
<evidence type="ECO:0000313" key="2">
    <source>
        <dbReference type="Proteomes" id="UP000276133"/>
    </source>
</evidence>
<comment type="caution">
    <text evidence="1">The sequence shown here is derived from an EMBL/GenBank/DDBJ whole genome shotgun (WGS) entry which is preliminary data.</text>
</comment>
<dbReference type="AlphaFoldDB" id="A0A3M7QU63"/>
<dbReference type="Proteomes" id="UP000276133">
    <property type="component" value="Unassembled WGS sequence"/>
</dbReference>
<proteinExistence type="predicted"/>
<keyword evidence="2" id="KW-1185">Reference proteome</keyword>
<gene>
    <name evidence="1" type="ORF">BpHYR1_013355</name>
</gene>
<accession>A0A3M7QU63</accession>